<feature type="transmembrane region" description="Helical" evidence="6">
    <location>
        <begin position="103"/>
        <end position="126"/>
    </location>
</feature>
<keyword evidence="8" id="KW-1185">Reference proteome</keyword>
<dbReference type="Pfam" id="PF07690">
    <property type="entry name" value="MFS_1"/>
    <property type="match status" value="1"/>
</dbReference>
<reference evidence="7 8" key="1">
    <citation type="submission" date="2023-01" db="EMBL/GenBank/DDBJ databases">
        <title>Analysis of 21 Apiospora genomes using comparative genomics revels a genus with tremendous synthesis potential of carbohydrate active enzymes and secondary metabolites.</title>
        <authorList>
            <person name="Sorensen T."/>
        </authorList>
    </citation>
    <scope>NUCLEOTIDE SEQUENCE [LARGE SCALE GENOMIC DNA]</scope>
    <source>
        <strain evidence="7 8">CBS 117206</strain>
    </source>
</reference>
<comment type="subcellular location">
    <subcellularLocation>
        <location evidence="1">Membrane</location>
        <topology evidence="1">Multi-pass membrane protein</topology>
    </subcellularLocation>
</comment>
<evidence type="ECO:0000256" key="5">
    <source>
        <dbReference type="ARBA" id="ARBA00023136"/>
    </source>
</evidence>
<evidence type="ECO:0000313" key="8">
    <source>
        <dbReference type="Proteomes" id="UP001392437"/>
    </source>
</evidence>
<comment type="caution">
    <text evidence="7">The sequence shown here is derived from an EMBL/GenBank/DDBJ whole genome shotgun (WGS) entry which is preliminary data.</text>
</comment>
<evidence type="ECO:0000256" key="3">
    <source>
        <dbReference type="ARBA" id="ARBA00022692"/>
    </source>
</evidence>
<sequence>MRETNRKAVGNGAIRPKGMWRAWMDLSRHSMHSTSGYVNGEPQSEQASPTGKGRWTFPNILSPVKILFHKDAFTVLYLAASPYASWYAVTTSIPLIYRDVYGYKELVVGLCYLAGGGGILVGGLIAGRLMDWNYKHVAKQSGYSVDKRAGDDMRKFPIERARSRGSYTMILISVIGFVGYGWAVQCRVHPAVTLVLQAVLGALVTILHQIYSASLVDIFPDKPGTAGAANNICRCATSAVLVAALQPLVDAIGRSWFFTFIGLWQPALLC</sequence>
<proteinExistence type="predicted"/>
<dbReference type="AlphaFoldDB" id="A0AAW0R4F0"/>
<evidence type="ECO:0000256" key="4">
    <source>
        <dbReference type="ARBA" id="ARBA00022989"/>
    </source>
</evidence>
<name>A0AAW0R4F0_9PEZI</name>
<evidence type="ECO:0000256" key="6">
    <source>
        <dbReference type="SAM" id="Phobius"/>
    </source>
</evidence>
<evidence type="ECO:0008006" key="9">
    <source>
        <dbReference type="Google" id="ProtNLM"/>
    </source>
</evidence>
<dbReference type="SUPFAM" id="SSF103473">
    <property type="entry name" value="MFS general substrate transporter"/>
    <property type="match status" value="1"/>
</dbReference>
<keyword evidence="4 6" id="KW-1133">Transmembrane helix</keyword>
<accession>A0AAW0R4F0</accession>
<feature type="transmembrane region" description="Helical" evidence="6">
    <location>
        <begin position="188"/>
        <end position="207"/>
    </location>
</feature>
<feature type="transmembrane region" description="Helical" evidence="6">
    <location>
        <begin position="164"/>
        <end position="182"/>
    </location>
</feature>
<evidence type="ECO:0000256" key="2">
    <source>
        <dbReference type="ARBA" id="ARBA00022448"/>
    </source>
</evidence>
<dbReference type="PANTHER" id="PTHR23502">
    <property type="entry name" value="MAJOR FACILITATOR SUPERFAMILY"/>
    <property type="match status" value="1"/>
</dbReference>
<keyword evidence="5 6" id="KW-0472">Membrane</keyword>
<protein>
    <recommendedName>
        <fullName evidence="9">Major Facilitator Superfamily protein</fullName>
    </recommendedName>
</protein>
<dbReference type="Proteomes" id="UP001392437">
    <property type="component" value="Unassembled WGS sequence"/>
</dbReference>
<dbReference type="Gene3D" id="1.20.1250.20">
    <property type="entry name" value="MFS general substrate transporter like domains"/>
    <property type="match status" value="1"/>
</dbReference>
<keyword evidence="2" id="KW-0813">Transport</keyword>
<keyword evidence="3 6" id="KW-0812">Transmembrane</keyword>
<dbReference type="PANTHER" id="PTHR23502:SF51">
    <property type="entry name" value="QUINIDINE RESISTANCE PROTEIN 1-RELATED"/>
    <property type="match status" value="1"/>
</dbReference>
<feature type="transmembrane region" description="Helical" evidence="6">
    <location>
        <begin position="75"/>
        <end position="97"/>
    </location>
</feature>
<dbReference type="InterPro" id="IPR036259">
    <property type="entry name" value="MFS_trans_sf"/>
</dbReference>
<dbReference type="GO" id="GO:0005886">
    <property type="term" value="C:plasma membrane"/>
    <property type="evidence" value="ECO:0007669"/>
    <property type="project" value="TreeGrafter"/>
</dbReference>
<dbReference type="EMBL" id="JAQQWP010000003">
    <property type="protein sequence ID" value="KAK8123809.1"/>
    <property type="molecule type" value="Genomic_DNA"/>
</dbReference>
<dbReference type="InterPro" id="IPR011701">
    <property type="entry name" value="MFS"/>
</dbReference>
<gene>
    <name evidence="7" type="ORF">PG999_003727</name>
</gene>
<evidence type="ECO:0000313" key="7">
    <source>
        <dbReference type="EMBL" id="KAK8123809.1"/>
    </source>
</evidence>
<dbReference type="GO" id="GO:0022857">
    <property type="term" value="F:transmembrane transporter activity"/>
    <property type="evidence" value="ECO:0007669"/>
    <property type="project" value="InterPro"/>
</dbReference>
<organism evidence="7 8">
    <name type="scientific">Apiospora kogelbergensis</name>
    <dbReference type="NCBI Taxonomy" id="1337665"/>
    <lineage>
        <taxon>Eukaryota</taxon>
        <taxon>Fungi</taxon>
        <taxon>Dikarya</taxon>
        <taxon>Ascomycota</taxon>
        <taxon>Pezizomycotina</taxon>
        <taxon>Sordariomycetes</taxon>
        <taxon>Xylariomycetidae</taxon>
        <taxon>Amphisphaeriales</taxon>
        <taxon>Apiosporaceae</taxon>
        <taxon>Apiospora</taxon>
    </lineage>
</organism>
<evidence type="ECO:0000256" key="1">
    <source>
        <dbReference type="ARBA" id="ARBA00004141"/>
    </source>
</evidence>